<keyword evidence="4" id="KW-0408">Iron</keyword>
<evidence type="ECO:0000256" key="4">
    <source>
        <dbReference type="ARBA" id="ARBA00023004"/>
    </source>
</evidence>
<sequence>MITLHLVTADQRTRELRCAPGQSLMKAAVDAGVDQIAADCGGTLTCATCHVYVDEAWAARLPAPVADETDMLDFAAAPVKPNSRLSCQIVLTPDLDGLVVHLPATQY</sequence>
<dbReference type="InterPro" id="IPR036010">
    <property type="entry name" value="2Fe-2S_ferredoxin-like_sf"/>
</dbReference>
<dbReference type="GO" id="GO:0140647">
    <property type="term" value="P:P450-containing electron transport chain"/>
    <property type="evidence" value="ECO:0007669"/>
    <property type="project" value="InterPro"/>
</dbReference>
<keyword evidence="9" id="KW-1185">Reference proteome</keyword>
<evidence type="ECO:0000313" key="8">
    <source>
        <dbReference type="EMBL" id="QIM51683.1"/>
    </source>
</evidence>
<evidence type="ECO:0000259" key="7">
    <source>
        <dbReference type="PROSITE" id="PS51085"/>
    </source>
</evidence>
<dbReference type="PROSITE" id="PS00814">
    <property type="entry name" value="ADX"/>
    <property type="match status" value="1"/>
</dbReference>
<dbReference type="Gene3D" id="3.10.20.30">
    <property type="match status" value="1"/>
</dbReference>
<dbReference type="CDD" id="cd00207">
    <property type="entry name" value="fer2"/>
    <property type="match status" value="1"/>
</dbReference>
<dbReference type="PANTHER" id="PTHR23426:SF65">
    <property type="entry name" value="FERREDOXIN-2, MITOCHONDRIAL"/>
    <property type="match status" value="1"/>
</dbReference>
<evidence type="ECO:0000313" key="9">
    <source>
        <dbReference type="Proteomes" id="UP000503162"/>
    </source>
</evidence>
<dbReference type="PROSITE" id="PS51085">
    <property type="entry name" value="2FE2S_FER_2"/>
    <property type="match status" value="1"/>
</dbReference>
<dbReference type="Proteomes" id="UP000503162">
    <property type="component" value="Chromosome"/>
</dbReference>
<dbReference type="GO" id="GO:0009055">
    <property type="term" value="F:electron transfer activity"/>
    <property type="evidence" value="ECO:0007669"/>
    <property type="project" value="TreeGrafter"/>
</dbReference>
<name>A0A6G8IEW1_9BURK</name>
<evidence type="ECO:0000256" key="6">
    <source>
        <dbReference type="ARBA" id="ARBA00034078"/>
    </source>
</evidence>
<organism evidence="8 9">
    <name type="scientific">Hydrogenophaga crocea</name>
    <dbReference type="NCBI Taxonomy" id="2716225"/>
    <lineage>
        <taxon>Bacteria</taxon>
        <taxon>Pseudomonadati</taxon>
        <taxon>Pseudomonadota</taxon>
        <taxon>Betaproteobacteria</taxon>
        <taxon>Burkholderiales</taxon>
        <taxon>Comamonadaceae</taxon>
        <taxon>Hydrogenophaga</taxon>
    </lineage>
</organism>
<dbReference type="InterPro" id="IPR018298">
    <property type="entry name" value="Adrenodoxin_Fe-S_BS"/>
</dbReference>
<evidence type="ECO:0000256" key="1">
    <source>
        <dbReference type="ARBA" id="ARBA00010914"/>
    </source>
</evidence>
<dbReference type="InterPro" id="IPR001055">
    <property type="entry name" value="Adrenodoxin-like"/>
</dbReference>
<keyword evidence="3" id="KW-0479">Metal-binding</keyword>
<evidence type="ECO:0000256" key="2">
    <source>
        <dbReference type="ARBA" id="ARBA00022714"/>
    </source>
</evidence>
<comment type="cofactor">
    <cofactor evidence="6">
        <name>[2Fe-2S] cluster</name>
        <dbReference type="ChEBI" id="CHEBI:190135"/>
    </cofactor>
</comment>
<dbReference type="RefSeq" id="WP_166225837.1">
    <property type="nucleotide sequence ID" value="NZ_CP049989.1"/>
</dbReference>
<dbReference type="GO" id="GO:0051537">
    <property type="term" value="F:2 iron, 2 sulfur cluster binding"/>
    <property type="evidence" value="ECO:0007669"/>
    <property type="project" value="UniProtKB-KW"/>
</dbReference>
<evidence type="ECO:0000256" key="5">
    <source>
        <dbReference type="ARBA" id="ARBA00023014"/>
    </source>
</evidence>
<comment type="similarity">
    <text evidence="1">Belongs to the adrenodoxin/putidaredoxin family.</text>
</comment>
<protein>
    <submittedName>
        <fullName evidence="8">2Fe-2S iron-sulfur cluster binding domain-containing protein</fullName>
    </submittedName>
</protein>
<dbReference type="GO" id="GO:0005829">
    <property type="term" value="C:cytosol"/>
    <property type="evidence" value="ECO:0007669"/>
    <property type="project" value="TreeGrafter"/>
</dbReference>
<dbReference type="Pfam" id="PF00111">
    <property type="entry name" value="Fer2"/>
    <property type="match status" value="1"/>
</dbReference>
<keyword evidence="5" id="KW-0411">Iron-sulfur</keyword>
<dbReference type="GO" id="GO:0046872">
    <property type="term" value="F:metal ion binding"/>
    <property type="evidence" value="ECO:0007669"/>
    <property type="project" value="UniProtKB-KW"/>
</dbReference>
<dbReference type="PANTHER" id="PTHR23426">
    <property type="entry name" value="FERREDOXIN/ADRENODOXIN"/>
    <property type="match status" value="1"/>
</dbReference>
<reference evidence="8 9" key="1">
    <citation type="submission" date="2020-03" db="EMBL/GenBank/DDBJ databases">
        <title>Hydrogenophaga sp. nov. isolated from cyanobacterial mat.</title>
        <authorList>
            <person name="Thorat V."/>
            <person name="Kirdat K."/>
            <person name="Tiwarekar B."/>
            <person name="Costa E.D."/>
            <person name="Yadav A."/>
        </authorList>
    </citation>
    <scope>NUCLEOTIDE SEQUENCE [LARGE SCALE GENOMIC DNA]</scope>
    <source>
        <strain evidence="8 9">BA0156</strain>
    </source>
</reference>
<feature type="domain" description="2Fe-2S ferredoxin-type" evidence="7">
    <location>
        <begin position="2"/>
        <end position="106"/>
    </location>
</feature>
<dbReference type="SUPFAM" id="SSF54292">
    <property type="entry name" value="2Fe-2S ferredoxin-like"/>
    <property type="match status" value="1"/>
</dbReference>
<gene>
    <name evidence="8" type="ORF">G9Q37_05775</name>
</gene>
<dbReference type="KEGG" id="hcz:G9Q37_05775"/>
<evidence type="ECO:0000256" key="3">
    <source>
        <dbReference type="ARBA" id="ARBA00022723"/>
    </source>
</evidence>
<dbReference type="AlphaFoldDB" id="A0A6G8IEW1"/>
<dbReference type="InterPro" id="IPR012675">
    <property type="entry name" value="Beta-grasp_dom_sf"/>
</dbReference>
<dbReference type="PRINTS" id="PR00355">
    <property type="entry name" value="ADRENODOXIN"/>
</dbReference>
<dbReference type="EMBL" id="CP049989">
    <property type="protein sequence ID" value="QIM51683.1"/>
    <property type="molecule type" value="Genomic_DNA"/>
</dbReference>
<keyword evidence="2" id="KW-0001">2Fe-2S</keyword>
<dbReference type="InterPro" id="IPR001041">
    <property type="entry name" value="2Fe-2S_ferredoxin-type"/>
</dbReference>
<proteinExistence type="inferred from homology"/>
<accession>A0A6G8IEW1</accession>